<name>A0A7S4GLB7_9EUGL</name>
<dbReference type="SMART" id="SM00239">
    <property type="entry name" value="C2"/>
    <property type="match status" value="2"/>
</dbReference>
<organism evidence="3">
    <name type="scientific">Eutreptiella gymnastica</name>
    <dbReference type="NCBI Taxonomy" id="73025"/>
    <lineage>
        <taxon>Eukaryota</taxon>
        <taxon>Discoba</taxon>
        <taxon>Euglenozoa</taxon>
        <taxon>Euglenida</taxon>
        <taxon>Spirocuta</taxon>
        <taxon>Euglenophyceae</taxon>
        <taxon>Eutreptiales</taxon>
        <taxon>Eutreptiaceae</taxon>
        <taxon>Eutreptiella</taxon>
    </lineage>
</organism>
<feature type="compositionally biased region" description="Basic residues" evidence="1">
    <location>
        <begin position="520"/>
        <end position="540"/>
    </location>
</feature>
<feature type="domain" description="C2" evidence="2">
    <location>
        <begin position="105"/>
        <end position="238"/>
    </location>
</feature>
<dbReference type="AlphaFoldDB" id="A0A7S4GLB7"/>
<dbReference type="Pfam" id="PF00168">
    <property type="entry name" value="C2"/>
    <property type="match status" value="2"/>
</dbReference>
<evidence type="ECO:0000256" key="1">
    <source>
        <dbReference type="SAM" id="MobiDB-lite"/>
    </source>
</evidence>
<dbReference type="PROSITE" id="PS50004">
    <property type="entry name" value="C2"/>
    <property type="match status" value="1"/>
</dbReference>
<evidence type="ECO:0000313" key="3">
    <source>
        <dbReference type="EMBL" id="CAE0840355.1"/>
    </source>
</evidence>
<dbReference type="InterPro" id="IPR000008">
    <property type="entry name" value="C2_dom"/>
</dbReference>
<evidence type="ECO:0000259" key="2">
    <source>
        <dbReference type="PROSITE" id="PS50004"/>
    </source>
</evidence>
<dbReference type="PANTHER" id="PTHR46296:SF7">
    <property type="entry name" value="C2 DOMAIN-CONTAINING PROTEIN"/>
    <property type="match status" value="1"/>
</dbReference>
<dbReference type="CDD" id="cd00030">
    <property type="entry name" value="C2"/>
    <property type="match status" value="2"/>
</dbReference>
<gene>
    <name evidence="3" type="ORF">EGYM00163_LOCUS51301</name>
</gene>
<reference evidence="3" key="1">
    <citation type="submission" date="2021-01" db="EMBL/GenBank/DDBJ databases">
        <authorList>
            <person name="Corre E."/>
            <person name="Pelletier E."/>
            <person name="Niang G."/>
            <person name="Scheremetjew M."/>
            <person name="Finn R."/>
            <person name="Kale V."/>
            <person name="Holt S."/>
            <person name="Cochrane G."/>
            <person name="Meng A."/>
            <person name="Brown T."/>
            <person name="Cohen L."/>
        </authorList>
    </citation>
    <scope>NUCLEOTIDE SEQUENCE</scope>
    <source>
        <strain evidence="3">CCMP1594</strain>
    </source>
</reference>
<dbReference type="Gene3D" id="2.60.40.150">
    <property type="entry name" value="C2 domain"/>
    <property type="match status" value="2"/>
</dbReference>
<dbReference type="PANTHER" id="PTHR46296">
    <property type="entry name" value="BNAA05G37250D PROTEIN"/>
    <property type="match status" value="1"/>
</dbReference>
<dbReference type="InterPro" id="IPR044511">
    <property type="entry name" value="At1g03370/At5g50170-like"/>
</dbReference>
<proteinExistence type="predicted"/>
<dbReference type="InterPro" id="IPR035892">
    <property type="entry name" value="C2_domain_sf"/>
</dbReference>
<feature type="region of interest" description="Disordered" evidence="1">
    <location>
        <begin position="516"/>
        <end position="540"/>
    </location>
</feature>
<dbReference type="EMBL" id="HBJA01149265">
    <property type="protein sequence ID" value="CAE0840355.1"/>
    <property type="molecule type" value="Transcribed_RNA"/>
</dbReference>
<sequence length="540" mass="61627">MSFYGGFGYFTLAVKEARDLCRDDVSTRVKASFGKREKRTEVCVGENPSWGAEFTFPTFNEKDECVLEVWEEVEDLAPECIGHLSLTVGGQSNKGSGWFSLEPEPAGEIYLEWTYEYDEESVPVEKALGNLIIEIVKAKGLPLGEYDEPVTSFVELLFGGHGRQTKVRKNTSDPFWNELYEFKVMDPSDQAFMTVCYEDGSPLGSCALNVWFDKENKKGSEWLPIRRADDPTDLGGSKGGTLFVRYKYIAKKRKVEEIKKKDTDIIELGYEPKINGTIGLIPEQRVYVWYQLLENKRFRSNFAQNLMNSFTKREKTKDKVGSQGVWVDVPYESVDAVVEDLWKVETRLRLFNKVRSAATALILEGTCACNPDDETRQWYQWKEFAVMRSEITTSIKVEKTLKALYNVVMYGVEDPIADQITSDTRLNKRTHQILCQNVYCAFLPELSRRLGKKIAAEDWERYDAQHADHSDDSHLFMKLVKEFTSFWCDTITEYEYQTLLGTLVPVLIKAKAEFLDRPGSGKKSRPGSASSKKKRGSPLG</sequence>
<accession>A0A7S4GLB7</accession>
<protein>
    <recommendedName>
        <fullName evidence="2">C2 domain-containing protein</fullName>
    </recommendedName>
</protein>
<dbReference type="SUPFAM" id="SSF49562">
    <property type="entry name" value="C2 domain (Calcium/lipid-binding domain, CaLB)"/>
    <property type="match status" value="2"/>
</dbReference>